<dbReference type="RefSeq" id="WP_055738017.1">
    <property type="nucleotide sequence ID" value="NZ_JAAIWL010000039.1"/>
</dbReference>
<name>A0A0Q3TE06_9BACI</name>
<evidence type="ECO:0000256" key="3">
    <source>
        <dbReference type="ARBA" id="ARBA00023015"/>
    </source>
</evidence>
<dbReference type="STRING" id="157838.AN964_01435"/>
<organism evidence="9 10">
    <name type="scientific">Heyndrickxia shackletonii</name>
    <dbReference type="NCBI Taxonomy" id="157838"/>
    <lineage>
        <taxon>Bacteria</taxon>
        <taxon>Bacillati</taxon>
        <taxon>Bacillota</taxon>
        <taxon>Bacilli</taxon>
        <taxon>Bacillales</taxon>
        <taxon>Bacillaceae</taxon>
        <taxon>Heyndrickxia</taxon>
    </lineage>
</organism>
<evidence type="ECO:0000256" key="5">
    <source>
        <dbReference type="ARBA" id="ARBA00023163"/>
    </source>
</evidence>
<dbReference type="CDD" id="cd19930">
    <property type="entry name" value="REC_DesR-like"/>
    <property type="match status" value="1"/>
</dbReference>
<dbReference type="CDD" id="cd06170">
    <property type="entry name" value="LuxR_C_like"/>
    <property type="match status" value="1"/>
</dbReference>
<dbReference type="PROSITE" id="PS50110">
    <property type="entry name" value="RESPONSE_REGULATORY"/>
    <property type="match status" value="1"/>
</dbReference>
<dbReference type="GO" id="GO:0003677">
    <property type="term" value="F:DNA binding"/>
    <property type="evidence" value="ECO:0007669"/>
    <property type="project" value="UniProtKB-KW"/>
</dbReference>
<comment type="subcellular location">
    <subcellularLocation>
        <location evidence="1">Cytoplasm</location>
    </subcellularLocation>
</comment>
<evidence type="ECO:0000256" key="1">
    <source>
        <dbReference type="ARBA" id="ARBA00004496"/>
    </source>
</evidence>
<evidence type="ECO:0000256" key="4">
    <source>
        <dbReference type="ARBA" id="ARBA00023125"/>
    </source>
</evidence>
<dbReference type="InterPro" id="IPR011006">
    <property type="entry name" value="CheY-like_superfamily"/>
</dbReference>
<dbReference type="SUPFAM" id="SSF46894">
    <property type="entry name" value="C-terminal effector domain of the bipartite response regulators"/>
    <property type="match status" value="1"/>
</dbReference>
<protein>
    <submittedName>
        <fullName evidence="9">Transcriptional regulator</fullName>
    </submittedName>
</protein>
<dbReference type="Pfam" id="PF00072">
    <property type="entry name" value="Response_reg"/>
    <property type="match status" value="1"/>
</dbReference>
<dbReference type="PROSITE" id="PS50043">
    <property type="entry name" value="HTH_LUXR_2"/>
    <property type="match status" value="1"/>
</dbReference>
<dbReference type="Pfam" id="PF00196">
    <property type="entry name" value="GerE"/>
    <property type="match status" value="1"/>
</dbReference>
<evidence type="ECO:0000259" key="8">
    <source>
        <dbReference type="PROSITE" id="PS50110"/>
    </source>
</evidence>
<dbReference type="PANTHER" id="PTHR43214:SF42">
    <property type="entry name" value="TRANSCRIPTIONAL REGULATORY PROTEIN DESR"/>
    <property type="match status" value="1"/>
</dbReference>
<accession>A0A0Q3TE06</accession>
<dbReference type="GO" id="GO:0005737">
    <property type="term" value="C:cytoplasm"/>
    <property type="evidence" value="ECO:0007669"/>
    <property type="project" value="UniProtKB-SubCell"/>
</dbReference>
<dbReference type="PRINTS" id="PR00038">
    <property type="entry name" value="HTHLUXR"/>
</dbReference>
<dbReference type="InterPro" id="IPR016032">
    <property type="entry name" value="Sig_transdc_resp-reg_C-effctor"/>
</dbReference>
<sequence length="200" mass="22365">MIRIFIAEDQRMLLGALGSLLDLEEDMEVVGQALNGEEALTSIIKHQPDICLMDIEMPLKSGLEVAEAIKKLNLGCKIIILTTFARPGYFERAVKIGVDGYLLKDGSIEELAEAIRNVMVGKRIFSPELMFDLIREENPLTAREQQILKLAAEGKTTKEITTILFLSSGTVRNYMSEILQKLEAKNRIEAISIAEEKGWI</sequence>
<gene>
    <name evidence="9" type="ORF">AN964_01435</name>
</gene>
<feature type="modified residue" description="4-aspartylphosphate" evidence="6">
    <location>
        <position position="54"/>
    </location>
</feature>
<dbReference type="SUPFAM" id="SSF52172">
    <property type="entry name" value="CheY-like"/>
    <property type="match status" value="1"/>
</dbReference>
<dbReference type="EMBL" id="LJJC01000004">
    <property type="protein sequence ID" value="KQL52336.1"/>
    <property type="molecule type" value="Genomic_DNA"/>
</dbReference>
<dbReference type="Proteomes" id="UP000051888">
    <property type="component" value="Unassembled WGS sequence"/>
</dbReference>
<dbReference type="InterPro" id="IPR039420">
    <property type="entry name" value="WalR-like"/>
</dbReference>
<evidence type="ECO:0000313" key="9">
    <source>
        <dbReference type="EMBL" id="KQL52336.1"/>
    </source>
</evidence>
<proteinExistence type="predicted"/>
<dbReference type="GO" id="GO:0006355">
    <property type="term" value="P:regulation of DNA-templated transcription"/>
    <property type="evidence" value="ECO:0007669"/>
    <property type="project" value="InterPro"/>
</dbReference>
<dbReference type="AlphaFoldDB" id="A0A0Q3TE06"/>
<dbReference type="PATRIC" id="fig|157838.3.peg.314"/>
<comment type="caution">
    <text evidence="9">The sequence shown here is derived from an EMBL/GenBank/DDBJ whole genome shotgun (WGS) entry which is preliminary data.</text>
</comment>
<feature type="domain" description="HTH luxR-type" evidence="7">
    <location>
        <begin position="133"/>
        <end position="198"/>
    </location>
</feature>
<dbReference type="SMART" id="SM00421">
    <property type="entry name" value="HTH_LUXR"/>
    <property type="match status" value="1"/>
</dbReference>
<evidence type="ECO:0000313" key="10">
    <source>
        <dbReference type="Proteomes" id="UP000051888"/>
    </source>
</evidence>
<keyword evidence="5" id="KW-0804">Transcription</keyword>
<feature type="domain" description="Response regulatory" evidence="8">
    <location>
        <begin position="3"/>
        <end position="119"/>
    </location>
</feature>
<keyword evidence="4" id="KW-0238">DNA-binding</keyword>
<dbReference type="InterPro" id="IPR001789">
    <property type="entry name" value="Sig_transdc_resp-reg_receiver"/>
</dbReference>
<dbReference type="GO" id="GO:0000160">
    <property type="term" value="P:phosphorelay signal transduction system"/>
    <property type="evidence" value="ECO:0007669"/>
    <property type="project" value="InterPro"/>
</dbReference>
<keyword evidence="10" id="KW-1185">Reference proteome</keyword>
<dbReference type="Gene3D" id="3.40.50.2300">
    <property type="match status" value="1"/>
</dbReference>
<reference evidence="9 10" key="1">
    <citation type="submission" date="2015-09" db="EMBL/GenBank/DDBJ databases">
        <title>Genome sequencing project for genomic taxonomy and phylogenomics of Bacillus-like bacteria.</title>
        <authorList>
            <person name="Liu B."/>
            <person name="Wang J."/>
            <person name="Zhu Y."/>
            <person name="Liu G."/>
            <person name="Chen Q."/>
            <person name="Chen Z."/>
            <person name="Lan J."/>
            <person name="Che J."/>
            <person name="Ge C."/>
            <person name="Shi H."/>
            <person name="Pan Z."/>
            <person name="Liu X."/>
        </authorList>
    </citation>
    <scope>NUCLEOTIDE SEQUENCE [LARGE SCALE GENOMIC DNA]</scope>
    <source>
        <strain evidence="9 10">LMG 18435</strain>
    </source>
</reference>
<evidence type="ECO:0000256" key="6">
    <source>
        <dbReference type="PROSITE-ProRule" id="PRU00169"/>
    </source>
</evidence>
<evidence type="ECO:0000256" key="2">
    <source>
        <dbReference type="ARBA" id="ARBA00022553"/>
    </source>
</evidence>
<keyword evidence="3" id="KW-0805">Transcription regulation</keyword>
<dbReference type="SMART" id="SM00448">
    <property type="entry name" value="REC"/>
    <property type="match status" value="1"/>
</dbReference>
<dbReference type="PANTHER" id="PTHR43214">
    <property type="entry name" value="TWO-COMPONENT RESPONSE REGULATOR"/>
    <property type="match status" value="1"/>
</dbReference>
<evidence type="ECO:0000259" key="7">
    <source>
        <dbReference type="PROSITE" id="PS50043"/>
    </source>
</evidence>
<keyword evidence="2 6" id="KW-0597">Phosphoprotein</keyword>
<dbReference type="InterPro" id="IPR000792">
    <property type="entry name" value="Tscrpt_reg_LuxR_C"/>
</dbReference>
<dbReference type="OrthoDB" id="9780153at2"/>